<name>A0A024G684_9STRA</name>
<sequence>MDRGFPSLPTWIDSTCQYVQERLHLISKIFQSIILPLSCSGKSDPSVSDQQGIRIKCHFVFRHYLIRDFGFEKFPLTDLEYSSMNVDTYFASSFFISSADP</sequence>
<evidence type="ECO:0000313" key="2">
    <source>
        <dbReference type="Proteomes" id="UP000053237"/>
    </source>
</evidence>
<dbReference type="EMBL" id="CAIX01000028">
    <property type="protein sequence ID" value="CCI42063.1"/>
    <property type="molecule type" value="Genomic_DNA"/>
</dbReference>
<evidence type="ECO:0000313" key="1">
    <source>
        <dbReference type="EMBL" id="CCI42063.1"/>
    </source>
</evidence>
<keyword evidence="2" id="KW-1185">Reference proteome</keyword>
<proteinExistence type="predicted"/>
<dbReference type="AlphaFoldDB" id="A0A024G684"/>
<protein>
    <submittedName>
        <fullName evidence="1">Uncharacterized protein</fullName>
    </submittedName>
</protein>
<accession>A0A024G684</accession>
<gene>
    <name evidence="1" type="ORF">BN9_028470</name>
</gene>
<organism evidence="1 2">
    <name type="scientific">Albugo candida</name>
    <dbReference type="NCBI Taxonomy" id="65357"/>
    <lineage>
        <taxon>Eukaryota</taxon>
        <taxon>Sar</taxon>
        <taxon>Stramenopiles</taxon>
        <taxon>Oomycota</taxon>
        <taxon>Peronosporomycetes</taxon>
        <taxon>Albuginales</taxon>
        <taxon>Albuginaceae</taxon>
        <taxon>Albugo</taxon>
    </lineage>
</organism>
<dbReference type="Proteomes" id="UP000053237">
    <property type="component" value="Unassembled WGS sequence"/>
</dbReference>
<dbReference type="InParanoid" id="A0A024G684"/>
<reference evidence="1 2" key="1">
    <citation type="submission" date="2012-05" db="EMBL/GenBank/DDBJ databases">
        <title>Recombination and specialization in a pathogen metapopulation.</title>
        <authorList>
            <person name="Gardiner A."/>
            <person name="Kemen E."/>
            <person name="Schultz-Larsen T."/>
            <person name="MacLean D."/>
            <person name="Van Oosterhout C."/>
            <person name="Jones J.D.G."/>
        </authorList>
    </citation>
    <scope>NUCLEOTIDE SEQUENCE [LARGE SCALE GENOMIC DNA]</scope>
    <source>
        <strain evidence="1 2">Ac Nc2</strain>
    </source>
</reference>
<comment type="caution">
    <text evidence="1">The sequence shown here is derived from an EMBL/GenBank/DDBJ whole genome shotgun (WGS) entry which is preliminary data.</text>
</comment>